<reference evidence="6" key="1">
    <citation type="submission" date="2016-10" db="EMBL/GenBank/DDBJ databases">
        <authorList>
            <person name="Varghese N."/>
            <person name="Submissions S."/>
        </authorList>
    </citation>
    <scope>NUCLEOTIDE SEQUENCE [LARGE SCALE GENOMIC DNA]</scope>
    <source>
        <strain evidence="6">930I</strain>
    </source>
</reference>
<dbReference type="SUPFAM" id="SSF53822">
    <property type="entry name" value="Periplasmic binding protein-like I"/>
    <property type="match status" value="1"/>
</dbReference>
<name>A0A1G8EGS1_9PROT</name>
<feature type="signal peptide" evidence="3">
    <location>
        <begin position="1"/>
        <end position="28"/>
    </location>
</feature>
<dbReference type="RefSeq" id="WP_092620962.1">
    <property type="nucleotide sequence ID" value="NZ_FNCV01000010.1"/>
</dbReference>
<dbReference type="AlphaFoldDB" id="A0A1G8EGS1"/>
<evidence type="ECO:0000259" key="4">
    <source>
        <dbReference type="Pfam" id="PF13458"/>
    </source>
</evidence>
<dbReference type="STRING" id="83401.SAMN05421742_11030"/>
<evidence type="ECO:0000313" key="6">
    <source>
        <dbReference type="Proteomes" id="UP000217076"/>
    </source>
</evidence>
<dbReference type="OrthoDB" id="8184122at2"/>
<dbReference type="Proteomes" id="UP000217076">
    <property type="component" value="Unassembled WGS sequence"/>
</dbReference>
<proteinExistence type="inferred from homology"/>
<dbReference type="PANTHER" id="PTHR47235:SF1">
    <property type="entry name" value="BLR6548 PROTEIN"/>
    <property type="match status" value="1"/>
</dbReference>
<comment type="similarity">
    <text evidence="1">Belongs to the leucine-binding protein family.</text>
</comment>
<dbReference type="PANTHER" id="PTHR47235">
    <property type="entry name" value="BLR6548 PROTEIN"/>
    <property type="match status" value="1"/>
</dbReference>
<feature type="domain" description="Leucine-binding protein" evidence="4">
    <location>
        <begin position="39"/>
        <end position="401"/>
    </location>
</feature>
<keyword evidence="2 3" id="KW-0732">Signal</keyword>
<keyword evidence="6" id="KW-1185">Reference proteome</keyword>
<sequence length="442" mass="47986">MSFRKTLTMAALAGVVGAGALAPAPAQAQENGQYMPQMVYRTGPYAPNGIPLANGEGDYLRLLNERDGGINGVPILIEECETAYNTDRGVECYEKMKNGGPTGAAQFSPYSTGITYALIERATADQIPIFSMGYGRADASYGKVFEYVFTAPATYWAGADAAIQYIKAEEGGDLSGKKIALVYHDSAYGKEPIATLEHLAGQEGYNLSLFPVPHPGLEQKSTWLKIGRQVRPDWVIMWGWGVMNQTAIKEAAAVGFPMERFIGNWWAGAEPDVRPAGESAIGYKALQFHGVAHDLKVHQDMKTHLYANGKGLADDESQVGEVLYNRGIVNAVISTEAVRTAMDHFGNKPMTGEQVQWGFENLNLTAERLEALGLTGLMSPLSLSCADHEGGGQARIVQWDGEDWRPASDWIVPNRAGFLSEAYEASAMQYANEKGLTPRDCN</sequence>
<feature type="chain" id="PRO_5011529216" evidence="3">
    <location>
        <begin position="29"/>
        <end position="442"/>
    </location>
</feature>
<dbReference type="Pfam" id="PF13458">
    <property type="entry name" value="Peripla_BP_6"/>
    <property type="match status" value="1"/>
</dbReference>
<gene>
    <name evidence="5" type="ORF">SAMN05421742_11030</name>
</gene>
<evidence type="ECO:0000256" key="1">
    <source>
        <dbReference type="ARBA" id="ARBA00010062"/>
    </source>
</evidence>
<dbReference type="CDD" id="cd06334">
    <property type="entry name" value="PBP1_ABC_ligand_binding-like"/>
    <property type="match status" value="1"/>
</dbReference>
<protein>
    <submittedName>
        <fullName evidence="5">Branched-chain amino acid transport system substrate-binding protein</fullName>
    </submittedName>
</protein>
<evidence type="ECO:0000256" key="3">
    <source>
        <dbReference type="SAM" id="SignalP"/>
    </source>
</evidence>
<dbReference type="EMBL" id="FNCV01000010">
    <property type="protein sequence ID" value="SDH68899.1"/>
    <property type="molecule type" value="Genomic_DNA"/>
</dbReference>
<dbReference type="InterPro" id="IPR028081">
    <property type="entry name" value="Leu-bd"/>
</dbReference>
<dbReference type="Gene3D" id="3.40.50.2300">
    <property type="match status" value="2"/>
</dbReference>
<evidence type="ECO:0000256" key="2">
    <source>
        <dbReference type="ARBA" id="ARBA00022729"/>
    </source>
</evidence>
<dbReference type="InterPro" id="IPR028082">
    <property type="entry name" value="Peripla_BP_I"/>
</dbReference>
<evidence type="ECO:0000313" key="5">
    <source>
        <dbReference type="EMBL" id="SDH68899.1"/>
    </source>
</evidence>
<accession>A0A1G8EGS1</accession>
<organism evidence="5 6">
    <name type="scientific">Roseospirillum parvum</name>
    <dbReference type="NCBI Taxonomy" id="83401"/>
    <lineage>
        <taxon>Bacteria</taxon>
        <taxon>Pseudomonadati</taxon>
        <taxon>Pseudomonadota</taxon>
        <taxon>Alphaproteobacteria</taxon>
        <taxon>Rhodospirillales</taxon>
        <taxon>Rhodospirillaceae</taxon>
        <taxon>Roseospirillum</taxon>
    </lineage>
</organism>